<accession>A0A5N6ZD54</accession>
<dbReference type="Pfam" id="PF06355">
    <property type="entry name" value="Aegerolysin"/>
    <property type="match status" value="1"/>
</dbReference>
<dbReference type="AlphaFoldDB" id="A0A5N6ZD54"/>
<dbReference type="PIRSF" id="PIRSF007951">
    <property type="entry name" value="Hemolysin, aegerolysin type"/>
    <property type="match status" value="1"/>
</dbReference>
<proteinExistence type="inferred from homology"/>
<evidence type="ECO:0000313" key="2">
    <source>
        <dbReference type="EMBL" id="KAE8355388.1"/>
    </source>
</evidence>
<sequence>MDPGPKATSQWTEIRLENKSKSGTLVIDDIKLVWGKIYAEGNPNGDDVPISDVNGTEIKPGKHYIFRSCGRANSSSGTEGNFNLKSNGTVDKNVYWDSPWGVGANKLAVSSPQGQEPEWGYEITLFGGAGSSSGPLGNVTIEFRLYA</sequence>
<dbReference type="InterPro" id="IPR009413">
    <property type="entry name" value="Aegerolysin-typ"/>
</dbReference>
<organism evidence="2 3">
    <name type="scientific">Aspergillus coremiiformis</name>
    <dbReference type="NCBI Taxonomy" id="138285"/>
    <lineage>
        <taxon>Eukaryota</taxon>
        <taxon>Fungi</taxon>
        <taxon>Dikarya</taxon>
        <taxon>Ascomycota</taxon>
        <taxon>Pezizomycotina</taxon>
        <taxon>Eurotiomycetes</taxon>
        <taxon>Eurotiomycetidae</taxon>
        <taxon>Eurotiales</taxon>
        <taxon>Aspergillaceae</taxon>
        <taxon>Aspergillus</taxon>
        <taxon>Aspergillus subgen. Circumdati</taxon>
    </lineage>
</organism>
<name>A0A5N6ZD54_9EURO</name>
<keyword evidence="3" id="KW-1185">Reference proteome</keyword>
<dbReference type="EMBL" id="ML739053">
    <property type="protein sequence ID" value="KAE8355388.1"/>
    <property type="molecule type" value="Genomic_DNA"/>
</dbReference>
<protein>
    <submittedName>
        <fullName evidence="2">Aegerolysin type hemolysin</fullName>
    </submittedName>
</protein>
<gene>
    <name evidence="2" type="ORF">BDV28DRAFT_129021</name>
</gene>
<dbReference type="Gene3D" id="2.60.270.50">
    <property type="match status" value="1"/>
</dbReference>
<reference evidence="3" key="1">
    <citation type="submission" date="2019-04" db="EMBL/GenBank/DDBJ databases">
        <title>Friends and foes A comparative genomics studyof 23 Aspergillus species from section Flavi.</title>
        <authorList>
            <consortium name="DOE Joint Genome Institute"/>
            <person name="Kjaerbolling I."/>
            <person name="Vesth T."/>
            <person name="Frisvad J.C."/>
            <person name="Nybo J.L."/>
            <person name="Theobald S."/>
            <person name="Kildgaard S."/>
            <person name="Isbrandt T."/>
            <person name="Kuo A."/>
            <person name="Sato A."/>
            <person name="Lyhne E.K."/>
            <person name="Kogle M.E."/>
            <person name="Wiebenga A."/>
            <person name="Kun R.S."/>
            <person name="Lubbers R.J."/>
            <person name="Makela M.R."/>
            <person name="Barry K."/>
            <person name="Chovatia M."/>
            <person name="Clum A."/>
            <person name="Daum C."/>
            <person name="Haridas S."/>
            <person name="He G."/>
            <person name="LaButti K."/>
            <person name="Lipzen A."/>
            <person name="Mondo S."/>
            <person name="Riley R."/>
            <person name="Salamov A."/>
            <person name="Simmons B.A."/>
            <person name="Magnuson J.K."/>
            <person name="Henrissat B."/>
            <person name="Mortensen U.H."/>
            <person name="Larsen T.O."/>
            <person name="Devries R.P."/>
            <person name="Grigoriev I.V."/>
            <person name="Machida M."/>
            <person name="Baker S.E."/>
            <person name="Andersen M.R."/>
        </authorList>
    </citation>
    <scope>NUCLEOTIDE SEQUENCE [LARGE SCALE GENOMIC DNA]</scope>
    <source>
        <strain evidence="3">CBS 553.77</strain>
    </source>
</reference>
<evidence type="ECO:0000313" key="3">
    <source>
        <dbReference type="Proteomes" id="UP000327118"/>
    </source>
</evidence>
<dbReference type="GO" id="GO:0019836">
    <property type="term" value="P:symbiont-mediated hemolysis of host erythrocyte"/>
    <property type="evidence" value="ECO:0007669"/>
    <property type="project" value="InterPro"/>
</dbReference>
<dbReference type="OrthoDB" id="2727348at2759"/>
<dbReference type="Proteomes" id="UP000327118">
    <property type="component" value="Unassembled WGS sequence"/>
</dbReference>
<comment type="similarity">
    <text evidence="1">Belongs to the aegerolysin family.</text>
</comment>
<evidence type="ECO:0000256" key="1">
    <source>
        <dbReference type="ARBA" id="ARBA00010795"/>
    </source>
</evidence>